<dbReference type="EMBL" id="KV417498">
    <property type="protein sequence ID" value="KZP29492.1"/>
    <property type="molecule type" value="Genomic_DNA"/>
</dbReference>
<keyword evidence="3" id="KW-1185">Reference proteome</keyword>
<feature type="compositionally biased region" description="Acidic residues" evidence="1">
    <location>
        <begin position="369"/>
        <end position="387"/>
    </location>
</feature>
<accession>A0A166SIN1</accession>
<organism evidence="2 3">
    <name type="scientific">Athelia psychrophila</name>
    <dbReference type="NCBI Taxonomy" id="1759441"/>
    <lineage>
        <taxon>Eukaryota</taxon>
        <taxon>Fungi</taxon>
        <taxon>Dikarya</taxon>
        <taxon>Basidiomycota</taxon>
        <taxon>Agaricomycotina</taxon>
        <taxon>Agaricomycetes</taxon>
        <taxon>Agaricomycetidae</taxon>
        <taxon>Atheliales</taxon>
        <taxon>Atheliaceae</taxon>
        <taxon>Athelia</taxon>
    </lineage>
</organism>
<evidence type="ECO:0000256" key="1">
    <source>
        <dbReference type="SAM" id="MobiDB-lite"/>
    </source>
</evidence>
<proteinExistence type="predicted"/>
<gene>
    <name evidence="2" type="ORF">FIBSPDRAFT_884906</name>
</gene>
<evidence type="ECO:0000313" key="3">
    <source>
        <dbReference type="Proteomes" id="UP000076532"/>
    </source>
</evidence>
<name>A0A166SIN1_9AGAM</name>
<feature type="region of interest" description="Disordered" evidence="1">
    <location>
        <begin position="348"/>
        <end position="387"/>
    </location>
</feature>
<reference evidence="2 3" key="1">
    <citation type="journal article" date="2016" name="Mol. Biol. Evol.">
        <title>Comparative Genomics of Early-Diverging Mushroom-Forming Fungi Provides Insights into the Origins of Lignocellulose Decay Capabilities.</title>
        <authorList>
            <person name="Nagy L.G."/>
            <person name="Riley R."/>
            <person name="Tritt A."/>
            <person name="Adam C."/>
            <person name="Daum C."/>
            <person name="Floudas D."/>
            <person name="Sun H."/>
            <person name="Yadav J.S."/>
            <person name="Pangilinan J."/>
            <person name="Larsson K.H."/>
            <person name="Matsuura K."/>
            <person name="Barry K."/>
            <person name="Labutti K."/>
            <person name="Kuo R."/>
            <person name="Ohm R.A."/>
            <person name="Bhattacharya S.S."/>
            <person name="Shirouzu T."/>
            <person name="Yoshinaga Y."/>
            <person name="Martin F.M."/>
            <person name="Grigoriev I.V."/>
            <person name="Hibbett D.S."/>
        </authorList>
    </citation>
    <scope>NUCLEOTIDE SEQUENCE [LARGE SCALE GENOMIC DNA]</scope>
    <source>
        <strain evidence="2 3">CBS 109695</strain>
    </source>
</reference>
<dbReference type="AlphaFoldDB" id="A0A166SIN1"/>
<protein>
    <submittedName>
        <fullName evidence="2">Uncharacterized protein</fullName>
    </submittedName>
</protein>
<evidence type="ECO:0000313" key="2">
    <source>
        <dbReference type="EMBL" id="KZP29492.1"/>
    </source>
</evidence>
<dbReference type="Proteomes" id="UP000076532">
    <property type="component" value="Unassembled WGS sequence"/>
</dbReference>
<feature type="region of interest" description="Disordered" evidence="1">
    <location>
        <begin position="1"/>
        <end position="28"/>
    </location>
</feature>
<sequence>MATQPPNPAQADVYERDPPPSCPPLIPHQDPTHAQWHSPAIVYWYLLPLLCLFPNNSPSPPASTISLRPLLYLLLISYTHLIALPMRPLIPLRSAVFPSVNRHTAGVQVECPSSTLWRQWRKLRRNVNDASPLLLIPKCVVPHSLMASDHIRSDSRPEGGHIFPGPACKKSLPALPAPTPNLSLCHIAGASRLPHPPTAHFSCSTLRMTSLDVPYHPLAMESPAPIHWPFWCLPVSLSLSPPTTSNSPPANLTHHHCGAHSITKQLPEGEPRTHVPLSDTSGCTRQFLKQLELLVAIGPELDGGAETPQGVQGYLQQCASSVPPVLQDGPLGCSPLGSPLVLQLIQLGPTKPSPNQPSVKHRLHRDPNDNEEQMEQETEEDTDADVDMDADLGAGYKGGKLEHAQMNIDRCGWVHARTLCIYLGNIIRRLQLTTIDAEVH</sequence>